<dbReference type="Proteomes" id="UP000500767">
    <property type="component" value="Chromosome"/>
</dbReference>
<dbReference type="CDD" id="cd00761">
    <property type="entry name" value="Glyco_tranf_GTA_type"/>
    <property type="match status" value="1"/>
</dbReference>
<dbReference type="GO" id="GO:0016740">
    <property type="term" value="F:transferase activity"/>
    <property type="evidence" value="ECO:0007669"/>
    <property type="project" value="UniProtKB-KW"/>
</dbReference>
<organism evidence="2 3">
    <name type="scientific">Lichenicola cladoniae</name>
    <dbReference type="NCBI Taxonomy" id="1484109"/>
    <lineage>
        <taxon>Bacteria</taxon>
        <taxon>Pseudomonadati</taxon>
        <taxon>Pseudomonadota</taxon>
        <taxon>Alphaproteobacteria</taxon>
        <taxon>Acetobacterales</taxon>
        <taxon>Acetobacteraceae</taxon>
        <taxon>Lichenicola</taxon>
    </lineage>
</organism>
<dbReference type="Gene3D" id="3.90.550.10">
    <property type="entry name" value="Spore Coat Polysaccharide Biosynthesis Protein SpsA, Chain A"/>
    <property type="match status" value="1"/>
</dbReference>
<protein>
    <submittedName>
        <fullName evidence="2">Glycosyltransferase family 2 protein</fullName>
    </submittedName>
</protein>
<reference evidence="2 3" key="1">
    <citation type="journal article" date="2014" name="World J. Microbiol. Biotechnol.">
        <title>Biodiversity and physiological characteristics of Antarctic and Arctic lichens-associated bacteria.</title>
        <authorList>
            <person name="Lee Y.M."/>
            <person name="Kim E.H."/>
            <person name="Lee H.K."/>
            <person name="Hong S.G."/>
        </authorList>
    </citation>
    <scope>NUCLEOTIDE SEQUENCE [LARGE SCALE GENOMIC DNA]</scope>
    <source>
        <strain evidence="2 3">PAMC 26569</strain>
    </source>
</reference>
<dbReference type="RefSeq" id="WP_171835111.1">
    <property type="nucleotide sequence ID" value="NZ_CP053708.1"/>
</dbReference>
<dbReference type="InterPro" id="IPR029044">
    <property type="entry name" value="Nucleotide-diphossugar_trans"/>
</dbReference>
<sequence>MTSRKLGIAVTTYNRCDILLSGLEAIKRLTSIDYELVVCDDGSVDDTVSALTRHNITVVGKTNKGIAWNKNRGLFYLSQHMCCDTIILLDDDAHPVLMGWEQEWIAACDRFGHVNYIPPHYRESLLAGKMTATNPGVGPTVGGMAIGQTAQALSCVGYMDVRFGRYGHEHSDFTGRFARAGFGGFKYQGLTSIEDVYYLIEGGIELVPSESSGTPHDLSQNGALLGQLANDPIYRSPWRTDAEMRDFLSEMPIAFWGAQGGLIPPREAFSASAYLTQYDDVRDANNDALEHYVRAGRSEGRAYGRATE</sequence>
<keyword evidence="3" id="KW-1185">Reference proteome</keyword>
<dbReference type="KEGG" id="lck:HN018_18700"/>
<dbReference type="AlphaFoldDB" id="A0A6M8HTG1"/>
<gene>
    <name evidence="2" type="ORF">HN018_18700</name>
</gene>
<name>A0A6M8HTG1_9PROT</name>
<accession>A0A6M8HTG1</accession>
<feature type="domain" description="Glycosyltransferase 2-like" evidence="1">
    <location>
        <begin position="8"/>
        <end position="93"/>
    </location>
</feature>
<evidence type="ECO:0000259" key="1">
    <source>
        <dbReference type="Pfam" id="PF00535"/>
    </source>
</evidence>
<keyword evidence="2" id="KW-0808">Transferase</keyword>
<evidence type="ECO:0000313" key="2">
    <source>
        <dbReference type="EMBL" id="QKE91793.1"/>
    </source>
</evidence>
<dbReference type="SUPFAM" id="SSF53448">
    <property type="entry name" value="Nucleotide-diphospho-sugar transferases"/>
    <property type="match status" value="1"/>
</dbReference>
<dbReference type="EMBL" id="CP053708">
    <property type="protein sequence ID" value="QKE91793.1"/>
    <property type="molecule type" value="Genomic_DNA"/>
</dbReference>
<evidence type="ECO:0000313" key="3">
    <source>
        <dbReference type="Proteomes" id="UP000500767"/>
    </source>
</evidence>
<proteinExistence type="predicted"/>
<dbReference type="Pfam" id="PF00535">
    <property type="entry name" value="Glycos_transf_2"/>
    <property type="match status" value="1"/>
</dbReference>
<dbReference type="InterPro" id="IPR001173">
    <property type="entry name" value="Glyco_trans_2-like"/>
</dbReference>